<dbReference type="Proteomes" id="UP000092024">
    <property type="component" value="Unassembled WGS sequence"/>
</dbReference>
<dbReference type="Gene3D" id="1.50.10.100">
    <property type="entry name" value="Chondroitin AC/alginate lyase"/>
    <property type="match status" value="1"/>
</dbReference>
<dbReference type="AlphaFoldDB" id="A0A1A5YCE8"/>
<keyword evidence="2" id="KW-1185">Reference proteome</keyword>
<dbReference type="OrthoDB" id="9793856at2"/>
<reference evidence="1 2" key="1">
    <citation type="submission" date="2016-05" db="EMBL/GenBank/DDBJ databases">
        <title>Paenibacillus oryzae. sp. nov., isolated from the rice root.</title>
        <authorList>
            <person name="Zhang J."/>
            <person name="Zhang X."/>
        </authorList>
    </citation>
    <scope>NUCLEOTIDE SEQUENCE [LARGE SCALE GENOMIC DNA]</scope>
    <source>
        <strain evidence="1 2">1DrF-4</strain>
    </source>
</reference>
<dbReference type="Gene3D" id="2.70.98.70">
    <property type="match status" value="1"/>
</dbReference>
<accession>A0A1A5YCE8</accession>
<sequence>MIKWTGDKERLKEQIKNLLEDNHVVGTLSMLCDDANSIALGLRLASDTGLKDLLEEIKLESQALLAEPEPELTEELYGAYRKTGERLSYERPYFRKRKRLNAFAIMALVEPQNDTYRNALLEIVESICNEATWCLPAHYSEELGPLGSIDLFAAETGFALAELSVLLQDKLPSELLDRIGDEVEKRLFQPFLNAVSYSWEGLQNNWSAVCGGSIGAAALYLITDKDRLSAILERSIKATSCFLEGYGDDGACVEGYLYWQYGFGYYVYFVSLLKRATGGGADGFAIPKVKQIAMFQQRSFSSRGTVINFSDSLPRSGVFMGLTWRLRDEYPEIAMPHPELRCAYSEDHCGRWAPALRNLIWASGRERAEAAHEDWPAEAVYMADSAWMVSRHAGKDNSVYCFAAKGGHNNEPHNHNDCGSFLLHADGEAYLAELGSGMYTEAYFGPRRYQHWCNGSQGHSLPIVSGCTQSPGDAFAAKIITAEIGGDEDRFALELAGAYPEEAGLKSLLRQFRWRKTGRPVLELRDIIVFKDSASLDKADLLDNSAAPKTSLEMGNSFEVKDRGFGEGTAPFGENVLTERFITLLEPKLERTGRILLEAGRKLSIHYDEHLWSPQVTKRSDTDHFGRERSWYSLDFTWMGDKAAVRGGEIAACFEFAFA</sequence>
<dbReference type="PANTHER" id="PTHR38045:SF1">
    <property type="entry name" value="HEPARINASE II_III-LIKE PROTEIN"/>
    <property type="match status" value="1"/>
</dbReference>
<dbReference type="RefSeq" id="WP_068686539.1">
    <property type="nucleotide sequence ID" value="NZ_LYPA01000074.1"/>
</dbReference>
<protein>
    <recommendedName>
        <fullName evidence="3">Heparinase</fullName>
    </recommendedName>
</protein>
<proteinExistence type="predicted"/>
<name>A0A1A5YCE8_9BACL</name>
<dbReference type="SUPFAM" id="SSF48230">
    <property type="entry name" value="Chondroitin AC/alginate lyase"/>
    <property type="match status" value="1"/>
</dbReference>
<dbReference type="EMBL" id="LYPA01000074">
    <property type="protein sequence ID" value="OBR63273.1"/>
    <property type="molecule type" value="Genomic_DNA"/>
</dbReference>
<gene>
    <name evidence="1" type="ORF">A7K91_25325</name>
</gene>
<evidence type="ECO:0008006" key="3">
    <source>
        <dbReference type="Google" id="ProtNLM"/>
    </source>
</evidence>
<evidence type="ECO:0000313" key="2">
    <source>
        <dbReference type="Proteomes" id="UP000092024"/>
    </source>
</evidence>
<dbReference type="InterPro" id="IPR008929">
    <property type="entry name" value="Chondroitin_lyas"/>
</dbReference>
<organism evidence="1 2">
    <name type="scientific">Paenibacillus oryzae</name>
    <dbReference type="NCBI Taxonomy" id="1844972"/>
    <lineage>
        <taxon>Bacteria</taxon>
        <taxon>Bacillati</taxon>
        <taxon>Bacillota</taxon>
        <taxon>Bacilli</taxon>
        <taxon>Bacillales</taxon>
        <taxon>Paenibacillaceae</taxon>
        <taxon>Paenibacillus</taxon>
    </lineage>
</organism>
<evidence type="ECO:0000313" key="1">
    <source>
        <dbReference type="EMBL" id="OBR63273.1"/>
    </source>
</evidence>
<dbReference type="PANTHER" id="PTHR38045">
    <property type="entry name" value="CHROMOSOME 1, WHOLE GENOME SHOTGUN SEQUENCE"/>
    <property type="match status" value="1"/>
</dbReference>
<comment type="caution">
    <text evidence="1">The sequence shown here is derived from an EMBL/GenBank/DDBJ whole genome shotgun (WGS) entry which is preliminary data.</text>
</comment>
<dbReference type="STRING" id="1844972.A7K91_25325"/>